<dbReference type="Pfam" id="PF01214">
    <property type="entry name" value="CK_II_beta"/>
    <property type="match status" value="1"/>
</dbReference>
<evidence type="ECO:0000256" key="1">
    <source>
        <dbReference type="ARBA" id="ARBA00006941"/>
    </source>
</evidence>
<dbReference type="Gene3D" id="1.10.1820.10">
    <property type="entry name" value="protein kinase ck2 holoenzyme, chain C, domain 1"/>
    <property type="match status" value="1"/>
</dbReference>
<organism evidence="4 5">
    <name type="scientific">Euplotes crassus</name>
    <dbReference type="NCBI Taxonomy" id="5936"/>
    <lineage>
        <taxon>Eukaryota</taxon>
        <taxon>Sar</taxon>
        <taxon>Alveolata</taxon>
        <taxon>Ciliophora</taxon>
        <taxon>Intramacronucleata</taxon>
        <taxon>Spirotrichea</taxon>
        <taxon>Hypotrichia</taxon>
        <taxon>Euplotida</taxon>
        <taxon>Euplotidae</taxon>
        <taxon>Moneuplotes</taxon>
    </lineage>
</organism>
<dbReference type="SMART" id="SM01085">
    <property type="entry name" value="CK_II_beta"/>
    <property type="match status" value="1"/>
</dbReference>
<dbReference type="SUPFAM" id="SSF57798">
    <property type="entry name" value="Casein kinase II beta subunit"/>
    <property type="match status" value="1"/>
</dbReference>
<dbReference type="GO" id="GO:0019887">
    <property type="term" value="F:protein kinase regulator activity"/>
    <property type="evidence" value="ECO:0007669"/>
    <property type="project" value="InterPro"/>
</dbReference>
<dbReference type="Proteomes" id="UP001295684">
    <property type="component" value="Unassembled WGS sequence"/>
</dbReference>
<evidence type="ECO:0000256" key="2">
    <source>
        <dbReference type="RuleBase" id="RU361268"/>
    </source>
</evidence>
<feature type="region of interest" description="Disordered" evidence="3">
    <location>
        <begin position="252"/>
        <end position="309"/>
    </location>
</feature>
<feature type="compositionally biased region" description="Basic and acidic residues" evidence="3">
    <location>
        <begin position="254"/>
        <end position="269"/>
    </location>
</feature>
<protein>
    <recommendedName>
        <fullName evidence="2">Casein kinase II subunit beta</fullName>
        <shortName evidence="2">CK II beta</shortName>
    </recommendedName>
</protein>
<dbReference type="GO" id="GO:0005737">
    <property type="term" value="C:cytoplasm"/>
    <property type="evidence" value="ECO:0007669"/>
    <property type="project" value="TreeGrafter"/>
</dbReference>
<sequence>MDLTEDDAALAVEAMQQYENDSDSNNNFDTMSNDDMEPGGWIQWFCSLEGHDFLLEIEEEYIKDNFNLFGLKKKFKTERYSTCIKMILSNYSPSEEDLQNEEFLELNQEASDLYGLIHSRFIITQRGLSKLYNKFLNGTYGYCPRALCDRQKVLPVGLSDELRTSRVKVFCPKCEEVYIPKFKSINVDGAYFGTSVPHIFLRSFKEAVVLPPRIFNYEPKIHGFRIYKKTGSRAAGAKDVITYPKSYTTGEAAEELKSRGSKPISKEDKNDEDVVTDNFNDKDQATTHNTNNNNVRKGKGKGKKKGGRR</sequence>
<comment type="similarity">
    <text evidence="1 2">Belongs to the casein kinase 2 subunit beta family.</text>
</comment>
<dbReference type="InterPro" id="IPR000704">
    <property type="entry name" value="Casein_kinase_II_reg-sub"/>
</dbReference>
<dbReference type="PRINTS" id="PR00472">
    <property type="entry name" value="CASNKINASEII"/>
</dbReference>
<accession>A0AAD1XMY3</accession>
<dbReference type="PANTHER" id="PTHR11740">
    <property type="entry name" value="CASEIN KINASE II SUBUNIT BETA"/>
    <property type="match status" value="1"/>
</dbReference>
<dbReference type="EMBL" id="CAMPGE010017074">
    <property type="protein sequence ID" value="CAI2375584.1"/>
    <property type="molecule type" value="Genomic_DNA"/>
</dbReference>
<dbReference type="AlphaFoldDB" id="A0AAD1XMY3"/>
<feature type="compositionally biased region" description="Polar residues" evidence="3">
    <location>
        <begin position="286"/>
        <end position="295"/>
    </location>
</feature>
<reference evidence="4" key="1">
    <citation type="submission" date="2023-07" db="EMBL/GenBank/DDBJ databases">
        <authorList>
            <consortium name="AG Swart"/>
            <person name="Singh M."/>
            <person name="Singh A."/>
            <person name="Seah K."/>
            <person name="Emmerich C."/>
        </authorList>
    </citation>
    <scope>NUCLEOTIDE SEQUENCE</scope>
    <source>
        <strain evidence="4">DP1</strain>
    </source>
</reference>
<dbReference type="FunFam" id="1.10.1820.10:FF:000005">
    <property type="entry name" value="Casein kinase II subunit beta"/>
    <property type="match status" value="1"/>
</dbReference>
<comment type="subunit">
    <text evidence="2">Tetramer of two alpha and two beta subunits.</text>
</comment>
<dbReference type="Gene3D" id="2.20.25.20">
    <property type="match status" value="1"/>
</dbReference>
<gene>
    <name evidence="4" type="ORF">ECRASSUSDP1_LOCUS16947</name>
</gene>
<dbReference type="InterPro" id="IPR016149">
    <property type="entry name" value="Casein_kin_II_reg-sub_N"/>
</dbReference>
<dbReference type="FunFam" id="2.20.25.20:FF:000001">
    <property type="entry name" value="Casein kinase II subunit beta"/>
    <property type="match status" value="1"/>
</dbReference>
<evidence type="ECO:0000256" key="3">
    <source>
        <dbReference type="SAM" id="MobiDB-lite"/>
    </source>
</evidence>
<name>A0AAD1XMY3_EUPCR</name>
<proteinExistence type="inferred from homology"/>
<comment type="caution">
    <text evidence="4">The sequence shown here is derived from an EMBL/GenBank/DDBJ whole genome shotgun (WGS) entry which is preliminary data.</text>
</comment>
<feature type="compositionally biased region" description="Basic residues" evidence="3">
    <location>
        <begin position="296"/>
        <end position="309"/>
    </location>
</feature>
<dbReference type="GO" id="GO:0005956">
    <property type="term" value="C:protein kinase CK2 complex"/>
    <property type="evidence" value="ECO:0007669"/>
    <property type="project" value="UniProtKB-UniRule"/>
</dbReference>
<dbReference type="PANTHER" id="PTHR11740:SF0">
    <property type="entry name" value="CASEIN KINASE II SUBUNIT BETA"/>
    <property type="match status" value="1"/>
</dbReference>
<keyword evidence="5" id="KW-1185">Reference proteome</keyword>
<dbReference type="InterPro" id="IPR035991">
    <property type="entry name" value="Casein_kinase_II_beta-like"/>
</dbReference>
<dbReference type="PROSITE" id="PS01101">
    <property type="entry name" value="CK2_BETA"/>
    <property type="match status" value="1"/>
</dbReference>
<evidence type="ECO:0000313" key="4">
    <source>
        <dbReference type="EMBL" id="CAI2375584.1"/>
    </source>
</evidence>
<evidence type="ECO:0000313" key="5">
    <source>
        <dbReference type="Proteomes" id="UP001295684"/>
    </source>
</evidence>